<organism evidence="1 2">
    <name type="scientific">Rubinisphaera brasiliensis (strain ATCC 49424 / DSM 5305 / JCM 21570 / IAM 15109 / NBRC 103401 / IFAM 1448)</name>
    <name type="common">Planctomyces brasiliensis</name>
    <dbReference type="NCBI Taxonomy" id="756272"/>
    <lineage>
        <taxon>Bacteria</taxon>
        <taxon>Pseudomonadati</taxon>
        <taxon>Planctomycetota</taxon>
        <taxon>Planctomycetia</taxon>
        <taxon>Planctomycetales</taxon>
        <taxon>Planctomycetaceae</taxon>
        <taxon>Rubinisphaera</taxon>
    </lineage>
</organism>
<dbReference type="KEGG" id="pbs:Plabr_0186"/>
<gene>
    <name evidence="1" type="ordered locus">Plabr_0186</name>
</gene>
<dbReference type="AlphaFoldDB" id="F0SNI2"/>
<dbReference type="Proteomes" id="UP000006860">
    <property type="component" value="Chromosome"/>
</dbReference>
<reference evidence="2" key="1">
    <citation type="submission" date="2011-02" db="EMBL/GenBank/DDBJ databases">
        <title>The complete genome of Planctomyces brasiliensis DSM 5305.</title>
        <authorList>
            <person name="Lucas S."/>
            <person name="Copeland A."/>
            <person name="Lapidus A."/>
            <person name="Bruce D."/>
            <person name="Goodwin L."/>
            <person name="Pitluck S."/>
            <person name="Kyrpides N."/>
            <person name="Mavromatis K."/>
            <person name="Pagani I."/>
            <person name="Ivanova N."/>
            <person name="Ovchinnikova G."/>
            <person name="Lu M."/>
            <person name="Detter J.C."/>
            <person name="Han C."/>
            <person name="Land M."/>
            <person name="Hauser L."/>
            <person name="Markowitz V."/>
            <person name="Cheng J.-F."/>
            <person name="Hugenholtz P."/>
            <person name="Woyke T."/>
            <person name="Wu D."/>
            <person name="Tindall B."/>
            <person name="Pomrenke H.G."/>
            <person name="Brambilla E."/>
            <person name="Klenk H.-P."/>
            <person name="Eisen J.A."/>
        </authorList>
    </citation>
    <scope>NUCLEOTIDE SEQUENCE [LARGE SCALE GENOMIC DNA]</scope>
    <source>
        <strain evidence="2">ATCC 49424 / DSM 5305 / JCM 21570 / NBRC 103401 / IFAM 1448</strain>
    </source>
</reference>
<protein>
    <submittedName>
        <fullName evidence="1">Uncharacterized protein</fullName>
    </submittedName>
</protein>
<name>F0SNI2_RUBBR</name>
<dbReference type="RefSeq" id="WP_013626560.1">
    <property type="nucleotide sequence ID" value="NC_015174.1"/>
</dbReference>
<evidence type="ECO:0000313" key="1">
    <source>
        <dbReference type="EMBL" id="ADY57816.1"/>
    </source>
</evidence>
<dbReference type="STRING" id="756272.Plabr_0186"/>
<sequence length="103" mass="11036">MSEYTPGQWEASANYVIVSAKPHKTLCEVKYPYPCGTTRQRFEAALGARANAQLIAAAPDLLAAAEEALSFIEDYFESVEDEPSGAGNALRAAIAKARGKEAE</sequence>
<evidence type="ECO:0000313" key="2">
    <source>
        <dbReference type="Proteomes" id="UP000006860"/>
    </source>
</evidence>
<keyword evidence="2" id="KW-1185">Reference proteome</keyword>
<dbReference type="EMBL" id="CP002546">
    <property type="protein sequence ID" value="ADY57816.1"/>
    <property type="molecule type" value="Genomic_DNA"/>
</dbReference>
<proteinExistence type="predicted"/>
<dbReference type="HOGENOM" id="CLU_2261744_0_0_0"/>
<accession>F0SNI2</accession>